<dbReference type="AlphaFoldDB" id="A0A6S6W9Q2"/>
<evidence type="ECO:0000313" key="2">
    <source>
        <dbReference type="Proteomes" id="UP000472372"/>
    </source>
</evidence>
<accession>A0A6S6W9Q2</accession>
<proteinExistence type="predicted"/>
<dbReference type="Proteomes" id="UP000472372">
    <property type="component" value="Chromosome 8"/>
</dbReference>
<organism evidence="1 2">
    <name type="scientific">Pyrenophora teres f. teres</name>
    <dbReference type="NCBI Taxonomy" id="97479"/>
    <lineage>
        <taxon>Eukaryota</taxon>
        <taxon>Fungi</taxon>
        <taxon>Dikarya</taxon>
        <taxon>Ascomycota</taxon>
        <taxon>Pezizomycotina</taxon>
        <taxon>Dothideomycetes</taxon>
        <taxon>Pleosporomycetidae</taxon>
        <taxon>Pleosporales</taxon>
        <taxon>Pleosporineae</taxon>
        <taxon>Pleosporaceae</taxon>
        <taxon>Pyrenophora</taxon>
    </lineage>
</organism>
<gene>
    <name evidence="1" type="ORF">PTTW11_08999</name>
</gene>
<evidence type="ECO:0000313" key="1">
    <source>
        <dbReference type="EMBL" id="CAE7202228.1"/>
    </source>
</evidence>
<name>A0A6S6W9Q2_9PLEO</name>
<protein>
    <submittedName>
        <fullName evidence="1">Uncharacterized protein</fullName>
    </submittedName>
</protein>
<dbReference type="EMBL" id="HG992984">
    <property type="protein sequence ID" value="CAE7202228.1"/>
    <property type="molecule type" value="Genomic_DNA"/>
</dbReference>
<reference evidence="1" key="1">
    <citation type="submission" date="2021-02" db="EMBL/GenBank/DDBJ databases">
        <authorList>
            <person name="Syme A R."/>
            <person name="Syme A R."/>
            <person name="Moolhuijzen P."/>
        </authorList>
    </citation>
    <scope>NUCLEOTIDE SEQUENCE</scope>
    <source>
        <strain evidence="1">W1-1</strain>
    </source>
</reference>
<sequence length="360" mass="42703">MFIQHLSGKATVILLIINKLNKLLQRIRRWLGSKKCNRAAAVAEMAAGIMEANEILLTIDPYWHMFNFVLEHQPRRETNLTIQRTPQLPWIVTKSYSQPGTRAFYHFPHINMWTLPDPYWRLASYKFMHCDYSIILFLMYLERALARYGATVKWLTVKTRPYVLFHRQYERPDADVRHSVFEITARSGNQYIADFTIEQFGYPGYMWFMNKTVYMFQCTLGPWPAQPRQCEVARYRRGDFGRRERYRDWVFREICGMYHFAWWGYEKRERREAWLCLIVFRVWARYAEPAWRFESETNYGVLNAAAMCFTATYAATRQASDGGTQMNLFDRQLQTGDGDTLFRDESLSSSETAYSPRPVG</sequence>